<protein>
    <recommendedName>
        <fullName evidence="12">Cationic amino acid transporter C-terminal domain-containing protein</fullName>
    </recommendedName>
</protein>
<feature type="transmembrane region" description="Helical" evidence="7">
    <location>
        <begin position="65"/>
        <end position="88"/>
    </location>
</feature>
<feature type="compositionally biased region" description="Polar residues" evidence="6">
    <location>
        <begin position="485"/>
        <end position="503"/>
    </location>
</feature>
<feature type="transmembrane region" description="Helical" evidence="7">
    <location>
        <begin position="226"/>
        <end position="249"/>
    </location>
</feature>
<evidence type="ECO:0000259" key="8">
    <source>
        <dbReference type="Pfam" id="PF00324"/>
    </source>
</evidence>
<evidence type="ECO:0000256" key="3">
    <source>
        <dbReference type="ARBA" id="ARBA00022692"/>
    </source>
</evidence>
<feature type="compositionally biased region" description="Polar residues" evidence="6">
    <location>
        <begin position="421"/>
        <end position="430"/>
    </location>
</feature>
<feature type="transmembrane region" description="Helical" evidence="7">
    <location>
        <begin position="168"/>
        <end position="187"/>
    </location>
</feature>
<feature type="transmembrane region" description="Helical" evidence="7">
    <location>
        <begin position="724"/>
        <end position="744"/>
    </location>
</feature>
<evidence type="ECO:0000256" key="1">
    <source>
        <dbReference type="ARBA" id="ARBA00004141"/>
    </source>
</evidence>
<dbReference type="Proteomes" id="UP001374579">
    <property type="component" value="Unassembled WGS sequence"/>
</dbReference>
<feature type="region of interest" description="Disordered" evidence="6">
    <location>
        <begin position="421"/>
        <end position="547"/>
    </location>
</feature>
<feature type="transmembrane region" description="Helical" evidence="7">
    <location>
        <begin position="194"/>
        <end position="214"/>
    </location>
</feature>
<keyword evidence="4 7" id="KW-1133">Transmembrane helix</keyword>
<evidence type="ECO:0000256" key="4">
    <source>
        <dbReference type="ARBA" id="ARBA00022989"/>
    </source>
</evidence>
<feature type="compositionally biased region" description="Basic and acidic residues" evidence="6">
    <location>
        <begin position="461"/>
        <end position="473"/>
    </location>
</feature>
<proteinExistence type="predicted"/>
<dbReference type="GO" id="GO:0015171">
    <property type="term" value="F:amino acid transmembrane transporter activity"/>
    <property type="evidence" value="ECO:0007669"/>
    <property type="project" value="TreeGrafter"/>
</dbReference>
<keyword evidence="2" id="KW-0813">Transport</keyword>
<dbReference type="Pfam" id="PF13906">
    <property type="entry name" value="AA_permease_C"/>
    <property type="match status" value="1"/>
</dbReference>
<sequence length="783" mass="84377">MECGARLRYVWNRAGRQKLVAQDDTHTNLHRCLSTLQMTAIGIGSTIGVGIYVLLGVAIRDMAGPGVILSFFLAGLVVLSNALIYMEFGSYIPHTGAAYTYIYRAVGELAAFLTGWMGLLSLTCSAATGARAWSGFVDSLFNNSVQNFLDDKVGQLDLGSPFSHSLDWMAFTFFLLVTLVVSCNVHCSSIINTVLAVLTTGVLVFVMIFGPIIGDIGRLAAADNGGFLPYGMGGVVTGASAAFFAFNGYDSICISAEEAKDPIKSVPRAILLELLIVVIVYCGAAVGTLCLIPYTEIDLRAPIPSAFAYQGVTWAKYIVTIGPIIAITNLSILGLYAASRISYRMAQDGLLMKQFSYINARTKVPLLGVVVFGVLVAVISLVLELKDLVRFSVLCMLFQYMILAPALVALRVADREKQTSELQEAASSGESALPQANEDRDAPHPRLELRTQGSSESDGVGYKDEDGLVHYTDRGNTLFDPDSPNPTTDSHLLQDPLASTRSNDAGGKPGFGGNTENPNSNGAARSPQGVKTVITTDSSGPSDANANFATELTDTTLLLSSEMSQSEDNTAVSKRQHKRASDARSSDFADESQMSEERFKSRNSILPLKLKTSSGANVGEGCFEITRREFFKILSTKMCLGLLVLVLGGLAVQLGMGWEDLRRANLLAVVSTTLMIVVIVFLCEVVRKRCGPGHHEGFKVPLVPYLPMLSCFLNMLLLVSAADVMGIIEFTVLVLLGLVIYVIMMMTQWKKDGDDSKTLSIQSEETYALLSQEENDADSEGSL</sequence>
<feature type="transmembrane region" description="Helical" evidence="7">
    <location>
        <begin position="698"/>
        <end position="718"/>
    </location>
</feature>
<evidence type="ECO:0000313" key="10">
    <source>
        <dbReference type="EMBL" id="KAK7094156.1"/>
    </source>
</evidence>
<keyword evidence="3 7" id="KW-0812">Transmembrane</keyword>
<comment type="subcellular location">
    <subcellularLocation>
        <location evidence="1">Membrane</location>
        <topology evidence="1">Multi-pass membrane protein</topology>
    </subcellularLocation>
</comment>
<evidence type="ECO:0000256" key="7">
    <source>
        <dbReference type="SAM" id="Phobius"/>
    </source>
</evidence>
<evidence type="ECO:0000259" key="9">
    <source>
        <dbReference type="Pfam" id="PF13906"/>
    </source>
</evidence>
<evidence type="ECO:0000256" key="6">
    <source>
        <dbReference type="SAM" id="MobiDB-lite"/>
    </source>
</evidence>
<dbReference type="PANTHER" id="PTHR43243">
    <property type="entry name" value="INNER MEMBRANE TRANSPORTER YGJI-RELATED"/>
    <property type="match status" value="1"/>
</dbReference>
<keyword evidence="5 7" id="KW-0472">Membrane</keyword>
<feature type="compositionally biased region" description="Polar residues" evidence="6">
    <location>
        <begin position="533"/>
        <end position="547"/>
    </location>
</feature>
<evidence type="ECO:0000313" key="11">
    <source>
        <dbReference type="Proteomes" id="UP001374579"/>
    </source>
</evidence>
<evidence type="ECO:0000256" key="2">
    <source>
        <dbReference type="ARBA" id="ARBA00022448"/>
    </source>
</evidence>
<feature type="compositionally biased region" description="Polar residues" evidence="6">
    <location>
        <begin position="514"/>
        <end position="523"/>
    </location>
</feature>
<name>A0AAN9G3R1_9CAEN</name>
<comment type="caution">
    <text evidence="10">The sequence shown here is derived from an EMBL/GenBank/DDBJ whole genome shotgun (WGS) entry which is preliminary data.</text>
</comment>
<dbReference type="Pfam" id="PF00324">
    <property type="entry name" value="AA_permease"/>
    <property type="match status" value="1"/>
</dbReference>
<keyword evidence="11" id="KW-1185">Reference proteome</keyword>
<evidence type="ECO:0008006" key="12">
    <source>
        <dbReference type="Google" id="ProtNLM"/>
    </source>
</evidence>
<dbReference type="InterPro" id="IPR004841">
    <property type="entry name" value="AA-permease/SLC12A_dom"/>
</dbReference>
<feature type="transmembrane region" description="Helical" evidence="7">
    <location>
        <begin position="270"/>
        <end position="294"/>
    </location>
</feature>
<feature type="region of interest" description="Disordered" evidence="6">
    <location>
        <begin position="563"/>
        <end position="596"/>
    </location>
</feature>
<feature type="transmembrane region" description="Helical" evidence="7">
    <location>
        <begin position="664"/>
        <end position="686"/>
    </location>
</feature>
<feature type="compositionally biased region" description="Polar residues" evidence="6">
    <location>
        <begin position="563"/>
        <end position="573"/>
    </location>
</feature>
<feature type="transmembrane region" description="Helical" evidence="7">
    <location>
        <begin position="109"/>
        <end position="133"/>
    </location>
</feature>
<accession>A0AAN9G3R1</accession>
<dbReference type="GO" id="GO:0005886">
    <property type="term" value="C:plasma membrane"/>
    <property type="evidence" value="ECO:0007669"/>
    <property type="project" value="TreeGrafter"/>
</dbReference>
<feature type="transmembrane region" description="Helical" evidence="7">
    <location>
        <begin position="638"/>
        <end position="658"/>
    </location>
</feature>
<feature type="domain" description="Amino acid permease/ SLC12A" evidence="8">
    <location>
        <begin position="38"/>
        <end position="388"/>
    </location>
</feature>
<evidence type="ECO:0000256" key="5">
    <source>
        <dbReference type="ARBA" id="ARBA00023136"/>
    </source>
</evidence>
<gene>
    <name evidence="10" type="ORF">V1264_007818</name>
</gene>
<feature type="compositionally biased region" description="Basic and acidic residues" evidence="6">
    <location>
        <begin position="437"/>
        <end position="449"/>
    </location>
</feature>
<dbReference type="AlphaFoldDB" id="A0AAN9G3R1"/>
<dbReference type="Gene3D" id="1.20.1740.10">
    <property type="entry name" value="Amino acid/polyamine transporter I"/>
    <property type="match status" value="2"/>
</dbReference>
<dbReference type="InterPro" id="IPR029485">
    <property type="entry name" value="CAT_C"/>
</dbReference>
<feature type="domain" description="Cationic amino acid transporter C-terminal" evidence="9">
    <location>
        <begin position="698"/>
        <end position="747"/>
    </location>
</feature>
<reference evidence="10 11" key="1">
    <citation type="submission" date="2024-02" db="EMBL/GenBank/DDBJ databases">
        <title>Chromosome-scale genome assembly of the rough periwinkle Littorina saxatilis.</title>
        <authorList>
            <person name="De Jode A."/>
            <person name="Faria R."/>
            <person name="Formenti G."/>
            <person name="Sims Y."/>
            <person name="Smith T.P."/>
            <person name="Tracey A."/>
            <person name="Wood J.M.D."/>
            <person name="Zagrodzka Z.B."/>
            <person name="Johannesson K."/>
            <person name="Butlin R.K."/>
            <person name="Leder E.H."/>
        </authorList>
    </citation>
    <scope>NUCLEOTIDE SEQUENCE [LARGE SCALE GENOMIC DNA]</scope>
    <source>
        <strain evidence="10">Snail1</strain>
        <tissue evidence="10">Muscle</tissue>
    </source>
</reference>
<feature type="transmembrane region" description="Helical" evidence="7">
    <location>
        <begin position="314"/>
        <end position="343"/>
    </location>
</feature>
<feature type="transmembrane region" description="Helical" evidence="7">
    <location>
        <begin position="38"/>
        <end position="59"/>
    </location>
</feature>
<dbReference type="EMBL" id="JBAMIC010000019">
    <property type="protein sequence ID" value="KAK7094156.1"/>
    <property type="molecule type" value="Genomic_DNA"/>
</dbReference>
<organism evidence="10 11">
    <name type="scientific">Littorina saxatilis</name>
    <dbReference type="NCBI Taxonomy" id="31220"/>
    <lineage>
        <taxon>Eukaryota</taxon>
        <taxon>Metazoa</taxon>
        <taxon>Spiralia</taxon>
        <taxon>Lophotrochozoa</taxon>
        <taxon>Mollusca</taxon>
        <taxon>Gastropoda</taxon>
        <taxon>Caenogastropoda</taxon>
        <taxon>Littorinimorpha</taxon>
        <taxon>Littorinoidea</taxon>
        <taxon>Littorinidae</taxon>
        <taxon>Littorina</taxon>
    </lineage>
</organism>
<feature type="transmembrane region" description="Helical" evidence="7">
    <location>
        <begin position="364"/>
        <end position="383"/>
    </location>
</feature>
<dbReference type="PANTHER" id="PTHR43243:SF4">
    <property type="entry name" value="CATIONIC AMINO ACID TRANSPORTER 4"/>
    <property type="match status" value="1"/>
</dbReference>
<feature type="transmembrane region" description="Helical" evidence="7">
    <location>
        <begin position="389"/>
        <end position="410"/>
    </location>
</feature>